<feature type="signal peptide" evidence="1">
    <location>
        <begin position="1"/>
        <end position="45"/>
    </location>
</feature>
<dbReference type="Proteomes" id="UP000325372">
    <property type="component" value="Unassembled WGS sequence"/>
</dbReference>
<evidence type="ECO:0000256" key="1">
    <source>
        <dbReference type="SAM" id="SignalP"/>
    </source>
</evidence>
<dbReference type="InterPro" id="IPR016024">
    <property type="entry name" value="ARM-type_fold"/>
</dbReference>
<sequence>MTRRGPAPAKRRKLDMKRTPQMTTTRLAAPALAVMVALSTVHAQAQDDGTEALQLVAIEALMVAPSERALPVVQRLLAGDSSDELKSRALFVLGQIDLPEAEQTLLEYAQNSDGELQLEAIRSIGINGDPALTAQLADVYSAGDMAVREAVLEAYMIAGDKESVFAIATNAGSDEEFEAAVQQLGVMGATDMLQQLRDRPGAMESLIDAYAIAGDTETLLVMARDGSDPLRQKAALQGLGIAGGDNISEAFREIYLDTDDPGIREAVRNGILIADDEELALDLFRSAGNDQEKAELLRLLVIMDSDAAMEAIDAALGGGDNGVQP</sequence>
<proteinExistence type="predicted"/>
<keyword evidence="1" id="KW-0732">Signal</keyword>
<accession>A0A5N0TJB7</accession>
<dbReference type="SUPFAM" id="SSF48371">
    <property type="entry name" value="ARM repeat"/>
    <property type="match status" value="1"/>
</dbReference>
<protein>
    <submittedName>
        <fullName evidence="2">HEAT repeat domain-containing protein</fullName>
    </submittedName>
</protein>
<organism evidence="2 3">
    <name type="scientific">Marinihelvus fidelis</name>
    <dbReference type="NCBI Taxonomy" id="2613842"/>
    <lineage>
        <taxon>Bacteria</taxon>
        <taxon>Pseudomonadati</taxon>
        <taxon>Pseudomonadota</taxon>
        <taxon>Gammaproteobacteria</taxon>
        <taxon>Chromatiales</taxon>
        <taxon>Wenzhouxiangellaceae</taxon>
        <taxon>Marinihelvus</taxon>
    </lineage>
</organism>
<keyword evidence="3" id="KW-1185">Reference proteome</keyword>
<dbReference type="AlphaFoldDB" id="A0A5N0TJB7"/>
<reference evidence="2 3" key="1">
    <citation type="submission" date="2019-09" db="EMBL/GenBank/DDBJ databases">
        <title>Wenzhouxiangella sp. Genome sequencing and assembly.</title>
        <authorList>
            <person name="Zhang R."/>
        </authorList>
    </citation>
    <scope>NUCLEOTIDE SEQUENCE [LARGE SCALE GENOMIC DNA]</scope>
    <source>
        <strain evidence="2 3">W260</strain>
    </source>
</reference>
<name>A0A5N0TJB7_9GAMM</name>
<feature type="chain" id="PRO_5024413315" evidence="1">
    <location>
        <begin position="46"/>
        <end position="325"/>
    </location>
</feature>
<comment type="caution">
    <text evidence="2">The sequence shown here is derived from an EMBL/GenBank/DDBJ whole genome shotgun (WGS) entry which is preliminary data.</text>
</comment>
<dbReference type="InterPro" id="IPR011989">
    <property type="entry name" value="ARM-like"/>
</dbReference>
<evidence type="ECO:0000313" key="3">
    <source>
        <dbReference type="Proteomes" id="UP000325372"/>
    </source>
</evidence>
<evidence type="ECO:0000313" key="2">
    <source>
        <dbReference type="EMBL" id="KAA9134207.1"/>
    </source>
</evidence>
<dbReference type="Gene3D" id="1.25.10.10">
    <property type="entry name" value="Leucine-rich Repeat Variant"/>
    <property type="match status" value="1"/>
</dbReference>
<dbReference type="Pfam" id="PF13646">
    <property type="entry name" value="HEAT_2"/>
    <property type="match status" value="1"/>
</dbReference>
<gene>
    <name evidence="2" type="ORF">F3N42_01295</name>
</gene>
<dbReference type="EMBL" id="VYXP01000001">
    <property type="protein sequence ID" value="KAA9134207.1"/>
    <property type="molecule type" value="Genomic_DNA"/>
</dbReference>